<dbReference type="GO" id="GO:0000287">
    <property type="term" value="F:magnesium ion binding"/>
    <property type="evidence" value="ECO:0007669"/>
    <property type="project" value="UniProtKB-UniRule"/>
</dbReference>
<keyword evidence="11 13" id="KW-0234">DNA repair</keyword>
<comment type="subcellular location">
    <subcellularLocation>
        <location evidence="13">Cytoplasm</location>
    </subcellularLocation>
</comment>
<dbReference type="InterPro" id="IPR012337">
    <property type="entry name" value="RNaseH-like_sf"/>
</dbReference>
<protein>
    <recommendedName>
        <fullName evidence="13 14">Crossover junction endodeoxyribonuclease RuvC</fullName>
        <ecNumber evidence="13 14">3.1.21.10</ecNumber>
    </recommendedName>
    <alternativeName>
        <fullName evidence="13">Holliday junction nuclease RuvC</fullName>
    </alternativeName>
    <alternativeName>
        <fullName evidence="13">Holliday junction resolvase RuvC</fullName>
    </alternativeName>
</protein>
<evidence type="ECO:0000256" key="1">
    <source>
        <dbReference type="ARBA" id="ARBA00009518"/>
    </source>
</evidence>
<dbReference type="Proteomes" id="UP000663929">
    <property type="component" value="Chromosome"/>
</dbReference>
<comment type="cofactor">
    <cofactor evidence="13">
        <name>Mg(2+)</name>
        <dbReference type="ChEBI" id="CHEBI:18420"/>
    </cofactor>
    <text evidence="13">Binds 2 Mg(2+) ion per subunit.</text>
</comment>
<evidence type="ECO:0000256" key="12">
    <source>
        <dbReference type="ARBA" id="ARBA00029354"/>
    </source>
</evidence>
<reference evidence="15" key="1">
    <citation type="submission" date="2021-03" db="EMBL/GenBank/DDBJ databases">
        <title>Acanthopleuribacteraceae sp. M133.</title>
        <authorList>
            <person name="Wang G."/>
        </authorList>
    </citation>
    <scope>NUCLEOTIDE SEQUENCE</scope>
    <source>
        <strain evidence="15">M133</strain>
    </source>
</reference>
<dbReference type="KEGG" id="scor:J3U87_05910"/>
<dbReference type="InterPro" id="IPR036397">
    <property type="entry name" value="RNaseH_sf"/>
</dbReference>
<keyword evidence="2 13" id="KW-0963">Cytoplasm</keyword>
<evidence type="ECO:0000256" key="8">
    <source>
        <dbReference type="ARBA" id="ARBA00022842"/>
    </source>
</evidence>
<dbReference type="InterPro" id="IPR002176">
    <property type="entry name" value="X-over_junc_endoDNase_RuvC"/>
</dbReference>
<dbReference type="GO" id="GO:0005737">
    <property type="term" value="C:cytoplasm"/>
    <property type="evidence" value="ECO:0007669"/>
    <property type="project" value="UniProtKB-SubCell"/>
</dbReference>
<keyword evidence="10 13" id="KW-0233">DNA recombination</keyword>
<evidence type="ECO:0000256" key="7">
    <source>
        <dbReference type="ARBA" id="ARBA00022801"/>
    </source>
</evidence>
<keyword evidence="9 13" id="KW-0238">DNA-binding</keyword>
<dbReference type="Pfam" id="PF02075">
    <property type="entry name" value="RuvC"/>
    <property type="match status" value="1"/>
</dbReference>
<sequence>MITLGIDPGSQITGYGIIQSQGNRNRLIAAGPIRLNKIQALGDKLLALQDQVEALIREHKPNALALEKVFHGVNFNSALKLGYVRGVVILAAAKHQIPLGEYAPTEVKKAVCGNGRAEKQQIQEMVRLLLNLPDVPKPHDVADALAIAICHAHQGPILARYGGGRGR</sequence>
<evidence type="ECO:0000256" key="13">
    <source>
        <dbReference type="HAMAP-Rule" id="MF_00034"/>
    </source>
</evidence>
<keyword evidence="16" id="KW-1185">Reference proteome</keyword>
<evidence type="ECO:0000256" key="11">
    <source>
        <dbReference type="ARBA" id="ARBA00023204"/>
    </source>
</evidence>
<dbReference type="GO" id="GO:0048476">
    <property type="term" value="C:Holliday junction resolvase complex"/>
    <property type="evidence" value="ECO:0007669"/>
    <property type="project" value="UniProtKB-UniRule"/>
</dbReference>
<dbReference type="GO" id="GO:0006310">
    <property type="term" value="P:DNA recombination"/>
    <property type="evidence" value="ECO:0007669"/>
    <property type="project" value="UniProtKB-UniRule"/>
</dbReference>
<comment type="catalytic activity">
    <reaction evidence="12 13">
        <text>Endonucleolytic cleavage at a junction such as a reciprocal single-stranded crossover between two homologous DNA duplexes (Holliday junction).</text>
        <dbReference type="EC" id="3.1.21.10"/>
    </reaction>
</comment>
<gene>
    <name evidence="13 15" type="primary">ruvC</name>
    <name evidence="15" type="ORF">J3U87_05910</name>
</gene>
<dbReference type="RefSeq" id="WP_237382100.1">
    <property type="nucleotide sequence ID" value="NZ_CP071793.1"/>
</dbReference>
<evidence type="ECO:0000256" key="9">
    <source>
        <dbReference type="ARBA" id="ARBA00023125"/>
    </source>
</evidence>
<dbReference type="FunFam" id="3.30.420.10:FF:000002">
    <property type="entry name" value="Crossover junction endodeoxyribonuclease RuvC"/>
    <property type="match status" value="1"/>
</dbReference>
<evidence type="ECO:0000256" key="3">
    <source>
        <dbReference type="ARBA" id="ARBA00022722"/>
    </source>
</evidence>
<keyword evidence="6 13" id="KW-0227">DNA damage</keyword>
<dbReference type="EC" id="3.1.21.10" evidence="13 14"/>
<feature type="active site" evidence="13">
    <location>
        <position position="67"/>
    </location>
</feature>
<accession>A0A8A4TR16</accession>
<name>A0A8A4TR16_SULCO</name>
<evidence type="ECO:0000256" key="5">
    <source>
        <dbReference type="ARBA" id="ARBA00022759"/>
    </source>
</evidence>
<dbReference type="GO" id="GO:0008821">
    <property type="term" value="F:crossover junction DNA endonuclease activity"/>
    <property type="evidence" value="ECO:0007669"/>
    <property type="project" value="UniProtKB-UniRule"/>
</dbReference>
<feature type="binding site" evidence="13">
    <location>
        <position position="7"/>
    </location>
    <ligand>
        <name>Mg(2+)</name>
        <dbReference type="ChEBI" id="CHEBI:18420"/>
        <label>1</label>
    </ligand>
</feature>
<dbReference type="GO" id="GO:0003677">
    <property type="term" value="F:DNA binding"/>
    <property type="evidence" value="ECO:0007669"/>
    <property type="project" value="UniProtKB-KW"/>
</dbReference>
<keyword evidence="4 13" id="KW-0479">Metal-binding</keyword>
<dbReference type="NCBIfam" id="NF000711">
    <property type="entry name" value="PRK00039.2-1"/>
    <property type="match status" value="1"/>
</dbReference>
<dbReference type="PRINTS" id="PR00696">
    <property type="entry name" value="RSOLVASERUVC"/>
</dbReference>
<dbReference type="HAMAP" id="MF_00034">
    <property type="entry name" value="RuvC"/>
    <property type="match status" value="1"/>
</dbReference>
<dbReference type="PANTHER" id="PTHR30194">
    <property type="entry name" value="CROSSOVER JUNCTION ENDODEOXYRIBONUCLEASE RUVC"/>
    <property type="match status" value="1"/>
</dbReference>
<evidence type="ECO:0000256" key="14">
    <source>
        <dbReference type="NCBIfam" id="TIGR00228"/>
    </source>
</evidence>
<keyword evidence="8 13" id="KW-0460">Magnesium</keyword>
<comment type="subunit">
    <text evidence="13">Homodimer which binds Holliday junction (HJ) DNA. The HJ becomes 2-fold symmetrical on binding to RuvC with unstacked arms; it has a different conformation from HJ DNA in complex with RuvA. In the full resolvosome a probable DNA-RuvA(4)-RuvB(12)-RuvC(2) complex forms which resolves the HJ.</text>
</comment>
<evidence type="ECO:0000313" key="15">
    <source>
        <dbReference type="EMBL" id="QTD51990.1"/>
    </source>
</evidence>
<keyword evidence="5 13" id="KW-0255">Endonuclease</keyword>
<dbReference type="GO" id="GO:0006281">
    <property type="term" value="P:DNA repair"/>
    <property type="evidence" value="ECO:0007669"/>
    <property type="project" value="UniProtKB-UniRule"/>
</dbReference>
<organism evidence="15 16">
    <name type="scientific">Sulfidibacter corallicola</name>
    <dbReference type="NCBI Taxonomy" id="2818388"/>
    <lineage>
        <taxon>Bacteria</taxon>
        <taxon>Pseudomonadati</taxon>
        <taxon>Acidobacteriota</taxon>
        <taxon>Holophagae</taxon>
        <taxon>Acanthopleuribacterales</taxon>
        <taxon>Acanthopleuribacteraceae</taxon>
        <taxon>Sulfidibacter</taxon>
    </lineage>
</organism>
<dbReference type="PANTHER" id="PTHR30194:SF3">
    <property type="entry name" value="CROSSOVER JUNCTION ENDODEOXYRIBONUCLEASE RUVC"/>
    <property type="match status" value="1"/>
</dbReference>
<feature type="active site" evidence="13">
    <location>
        <position position="140"/>
    </location>
</feature>
<evidence type="ECO:0000256" key="4">
    <source>
        <dbReference type="ARBA" id="ARBA00022723"/>
    </source>
</evidence>
<dbReference type="Gene3D" id="3.30.420.10">
    <property type="entry name" value="Ribonuclease H-like superfamily/Ribonuclease H"/>
    <property type="match status" value="1"/>
</dbReference>
<comment type="similarity">
    <text evidence="1 13">Belongs to the RuvC family.</text>
</comment>
<evidence type="ECO:0000256" key="2">
    <source>
        <dbReference type="ARBA" id="ARBA00022490"/>
    </source>
</evidence>
<feature type="active site" evidence="13">
    <location>
        <position position="7"/>
    </location>
</feature>
<dbReference type="CDD" id="cd16962">
    <property type="entry name" value="RuvC"/>
    <property type="match status" value="1"/>
</dbReference>
<feature type="binding site" evidence="13">
    <location>
        <position position="67"/>
    </location>
    <ligand>
        <name>Mg(2+)</name>
        <dbReference type="ChEBI" id="CHEBI:18420"/>
        <label>2</label>
    </ligand>
</feature>
<keyword evidence="7 13" id="KW-0378">Hydrolase</keyword>
<comment type="function">
    <text evidence="13">The RuvA-RuvB-RuvC complex processes Holliday junction (HJ) DNA during genetic recombination and DNA repair. Endonuclease that resolves HJ intermediates. Cleaves cruciform DNA by making single-stranded nicks across the HJ at symmetrical positions within the homologous arms, yielding a 5'-phosphate and a 3'-hydroxyl group; requires a central core of homology in the junction. The consensus cleavage sequence is 5'-(A/T)TT(C/G)-3'. Cleavage occurs on the 3'-side of the TT dinucleotide at the point of strand exchange. HJ branch migration catalyzed by RuvA-RuvB allows RuvC to scan DNA until it finds its consensus sequence, where it cleaves and resolves the cruciform DNA.</text>
</comment>
<evidence type="ECO:0000256" key="10">
    <source>
        <dbReference type="ARBA" id="ARBA00023172"/>
    </source>
</evidence>
<evidence type="ECO:0000256" key="6">
    <source>
        <dbReference type="ARBA" id="ARBA00022763"/>
    </source>
</evidence>
<dbReference type="EMBL" id="CP071793">
    <property type="protein sequence ID" value="QTD51990.1"/>
    <property type="molecule type" value="Genomic_DNA"/>
</dbReference>
<dbReference type="NCBIfam" id="TIGR00228">
    <property type="entry name" value="ruvC"/>
    <property type="match status" value="1"/>
</dbReference>
<feature type="binding site" evidence="13">
    <location>
        <position position="140"/>
    </location>
    <ligand>
        <name>Mg(2+)</name>
        <dbReference type="ChEBI" id="CHEBI:18420"/>
        <label>1</label>
    </ligand>
</feature>
<proteinExistence type="inferred from homology"/>
<dbReference type="AlphaFoldDB" id="A0A8A4TR16"/>
<dbReference type="PROSITE" id="PS01321">
    <property type="entry name" value="RUVC"/>
    <property type="match status" value="1"/>
</dbReference>
<evidence type="ECO:0000313" key="16">
    <source>
        <dbReference type="Proteomes" id="UP000663929"/>
    </source>
</evidence>
<dbReference type="SUPFAM" id="SSF53098">
    <property type="entry name" value="Ribonuclease H-like"/>
    <property type="match status" value="1"/>
</dbReference>
<keyword evidence="3 13" id="KW-0540">Nuclease</keyword>
<dbReference type="InterPro" id="IPR020563">
    <property type="entry name" value="X-over_junc_endoDNase_Mg_BS"/>
</dbReference>